<dbReference type="InterPro" id="IPR018201">
    <property type="entry name" value="Ketoacyl_synth_AS"/>
</dbReference>
<evidence type="ECO:0000256" key="2">
    <source>
        <dbReference type="ARBA" id="ARBA00022679"/>
    </source>
</evidence>
<evidence type="ECO:0000256" key="1">
    <source>
        <dbReference type="ARBA" id="ARBA00008467"/>
    </source>
</evidence>
<dbReference type="GO" id="GO:0005829">
    <property type="term" value="C:cytosol"/>
    <property type="evidence" value="ECO:0007669"/>
    <property type="project" value="TreeGrafter"/>
</dbReference>
<dbReference type="InterPro" id="IPR014031">
    <property type="entry name" value="Ketoacyl_synth_C"/>
</dbReference>
<evidence type="ECO:0000313" key="6">
    <source>
        <dbReference type="Proteomes" id="UP000752292"/>
    </source>
</evidence>
<dbReference type="Proteomes" id="UP000752292">
    <property type="component" value="Unassembled WGS sequence"/>
</dbReference>
<feature type="domain" description="Ketosynthase family 3 (KS3)" evidence="4">
    <location>
        <begin position="5"/>
        <end position="432"/>
    </location>
</feature>
<dbReference type="AlphaFoldDB" id="A0A932ZVB1"/>
<dbReference type="InterPro" id="IPR000794">
    <property type="entry name" value="Beta-ketoacyl_synthase"/>
</dbReference>
<protein>
    <submittedName>
        <fullName evidence="5">Beta-ketoacyl-[acyl-carrier-protein] synthase family protein</fullName>
    </submittedName>
</protein>
<comment type="similarity">
    <text evidence="1 3">Belongs to the thiolase-like superfamily. Beta-ketoacyl-ACP synthases family.</text>
</comment>
<dbReference type="InterPro" id="IPR014030">
    <property type="entry name" value="Ketoacyl_synth_N"/>
</dbReference>
<dbReference type="SUPFAM" id="SSF53901">
    <property type="entry name" value="Thiolase-like"/>
    <property type="match status" value="2"/>
</dbReference>
<dbReference type="EMBL" id="JACQRX010000012">
    <property type="protein sequence ID" value="MBI4250862.1"/>
    <property type="molecule type" value="Genomic_DNA"/>
</dbReference>
<dbReference type="GO" id="GO:0006633">
    <property type="term" value="P:fatty acid biosynthetic process"/>
    <property type="evidence" value="ECO:0007669"/>
    <property type="project" value="InterPro"/>
</dbReference>
<sequence length="436" mass="46452">MPRPRKRVVVTGYGLMSPLGPDVASTFAAAREGRSGVRRLRNFDPARLPCQIGGEVETAWLEERENPAHRRLGKFSTRGVRMARVAAAEAAAAARLGEIGDRSRLGVALGSHGEHPGTGDLLRLFPHWRPGGDGPWQGSWDFESFARAGGYDFLSFYRRKVDVATSVLAVALDCQGPTASICSACAAGAQAVGEAVRLIRSGKADVMVAGGCESALSYVGFVGFVLLTALAEKYESPERASRPFDRKRNGFVMSEGAGALVLEELGHARARRAPVLGEVLGYGDSTDAFRITDMHPKGAGAVLAMRGALRDAGVEPGQVEYINAHGTSTPKNDSTETMAIKEVFGGHAKRVPVSSNKSMLGHTIGAAGAIEAILTLEGMRRSEILPTINYENRDPKCDLDYVPNETRPAAHRIALSNSFGFGGQNACLCLGRFEDG</sequence>
<dbReference type="GO" id="GO:0004315">
    <property type="term" value="F:3-oxoacyl-[acyl-carrier-protein] synthase activity"/>
    <property type="evidence" value="ECO:0007669"/>
    <property type="project" value="InterPro"/>
</dbReference>
<proteinExistence type="inferred from homology"/>
<dbReference type="CDD" id="cd00834">
    <property type="entry name" value="KAS_I_II"/>
    <property type="match status" value="1"/>
</dbReference>
<keyword evidence="2 3" id="KW-0808">Transferase</keyword>
<comment type="caution">
    <text evidence="5">The sequence shown here is derived from an EMBL/GenBank/DDBJ whole genome shotgun (WGS) entry which is preliminary data.</text>
</comment>
<dbReference type="Pfam" id="PF00109">
    <property type="entry name" value="ketoacyl-synt"/>
    <property type="match status" value="1"/>
</dbReference>
<dbReference type="FunFam" id="3.40.47.10:FF:000029">
    <property type="entry name" value="3-oxoacyl-[acyl-carrier-protein] synthase 1"/>
    <property type="match status" value="1"/>
</dbReference>
<dbReference type="PROSITE" id="PS52004">
    <property type="entry name" value="KS3_2"/>
    <property type="match status" value="1"/>
</dbReference>
<reference evidence="5" key="1">
    <citation type="submission" date="2020-07" db="EMBL/GenBank/DDBJ databases">
        <title>Huge and variable diversity of episymbiotic CPR bacteria and DPANN archaea in groundwater ecosystems.</title>
        <authorList>
            <person name="He C.Y."/>
            <person name="Keren R."/>
            <person name="Whittaker M."/>
            <person name="Farag I.F."/>
            <person name="Doudna J."/>
            <person name="Cate J.H.D."/>
            <person name="Banfield J.F."/>
        </authorList>
    </citation>
    <scope>NUCLEOTIDE SEQUENCE</scope>
    <source>
        <strain evidence="5">NC_groundwater_1370_Ag_S-0.2um_69_93</strain>
    </source>
</reference>
<organism evidence="5 6">
    <name type="scientific">Tectimicrobiota bacterium</name>
    <dbReference type="NCBI Taxonomy" id="2528274"/>
    <lineage>
        <taxon>Bacteria</taxon>
        <taxon>Pseudomonadati</taxon>
        <taxon>Nitrospinota/Tectimicrobiota group</taxon>
        <taxon>Candidatus Tectimicrobiota</taxon>
    </lineage>
</organism>
<dbReference type="SMART" id="SM00825">
    <property type="entry name" value="PKS_KS"/>
    <property type="match status" value="1"/>
</dbReference>
<name>A0A932ZVB1_UNCTE</name>
<gene>
    <name evidence="5" type="ORF">HY618_00245</name>
</gene>
<dbReference type="InterPro" id="IPR016039">
    <property type="entry name" value="Thiolase-like"/>
</dbReference>
<dbReference type="PANTHER" id="PTHR11712:SF336">
    <property type="entry name" value="3-OXOACYL-[ACYL-CARRIER-PROTEIN] SYNTHASE, MITOCHONDRIAL"/>
    <property type="match status" value="1"/>
</dbReference>
<evidence type="ECO:0000256" key="3">
    <source>
        <dbReference type="RuleBase" id="RU003694"/>
    </source>
</evidence>
<dbReference type="Gene3D" id="3.40.47.10">
    <property type="match status" value="1"/>
</dbReference>
<evidence type="ECO:0000313" key="5">
    <source>
        <dbReference type="EMBL" id="MBI4250862.1"/>
    </source>
</evidence>
<dbReference type="PANTHER" id="PTHR11712">
    <property type="entry name" value="POLYKETIDE SYNTHASE-RELATED"/>
    <property type="match status" value="1"/>
</dbReference>
<accession>A0A932ZVB1</accession>
<dbReference type="PROSITE" id="PS00606">
    <property type="entry name" value="KS3_1"/>
    <property type="match status" value="1"/>
</dbReference>
<evidence type="ECO:0000259" key="4">
    <source>
        <dbReference type="PROSITE" id="PS52004"/>
    </source>
</evidence>
<dbReference type="Pfam" id="PF02801">
    <property type="entry name" value="Ketoacyl-synt_C"/>
    <property type="match status" value="1"/>
</dbReference>
<dbReference type="InterPro" id="IPR020841">
    <property type="entry name" value="PKS_Beta-ketoAc_synthase_dom"/>
</dbReference>